<feature type="compositionally biased region" description="Low complexity" evidence="1">
    <location>
        <begin position="228"/>
        <end position="238"/>
    </location>
</feature>
<dbReference type="OrthoDB" id="10457271at2759"/>
<feature type="region of interest" description="Disordered" evidence="1">
    <location>
        <begin position="218"/>
        <end position="244"/>
    </location>
</feature>
<evidence type="ECO:0000313" key="3">
    <source>
        <dbReference type="Proteomes" id="UP000059188"/>
    </source>
</evidence>
<dbReference type="Proteomes" id="UP000059188">
    <property type="component" value="Unassembled WGS sequence"/>
</dbReference>
<evidence type="ECO:0000313" key="2">
    <source>
        <dbReference type="EMBL" id="CEL59235.1"/>
    </source>
</evidence>
<gene>
    <name evidence="2" type="ORF">RSOLAG1IB_03168</name>
</gene>
<sequence length="262" mass="29384">MACHAQNFTCHLLSYFSQIGKDECESVETVLELIPNFNNATDITFVSPRARSLCRKLLPQLTELAAHHNQVYSVRKPYYMINLSTMLTTIVRPLLAHLSSYERSELHSTIDAARQFLASDLTNIRSVVSKWARIHPYGFTAVSTHHIGSWEYAVKPVARPTAKIVVPPSNTPTRVYIPTRPHRSSAALSSRRTTRTISTHSQESRIADIIEALELVTPPTGRVRSDSESSCSDSSHVSTPNDDKLDTQFDYFEADCKHSISL</sequence>
<proteinExistence type="predicted"/>
<accession>A0A0B7FNH7</accession>
<reference evidence="2 3" key="1">
    <citation type="submission" date="2014-11" db="EMBL/GenBank/DDBJ databases">
        <authorList>
            <person name="Wibberg Daniel"/>
        </authorList>
    </citation>
    <scope>NUCLEOTIDE SEQUENCE [LARGE SCALE GENOMIC DNA]</scope>
    <source>
        <strain evidence="2">Rhizoctonia solani AG1-IB 7/3/14</strain>
    </source>
</reference>
<dbReference type="AlphaFoldDB" id="A0A0B7FNH7"/>
<organism evidence="2 3">
    <name type="scientific">Thanatephorus cucumeris (strain AG1-IB / isolate 7/3/14)</name>
    <name type="common">Lettuce bottom rot fungus</name>
    <name type="synonym">Rhizoctonia solani</name>
    <dbReference type="NCBI Taxonomy" id="1108050"/>
    <lineage>
        <taxon>Eukaryota</taxon>
        <taxon>Fungi</taxon>
        <taxon>Dikarya</taxon>
        <taxon>Basidiomycota</taxon>
        <taxon>Agaricomycotina</taxon>
        <taxon>Agaricomycetes</taxon>
        <taxon>Cantharellales</taxon>
        <taxon>Ceratobasidiaceae</taxon>
        <taxon>Rhizoctonia</taxon>
        <taxon>Rhizoctonia solani AG-1</taxon>
    </lineage>
</organism>
<dbReference type="EMBL" id="LN679103">
    <property type="protein sequence ID" value="CEL59235.1"/>
    <property type="molecule type" value="Genomic_DNA"/>
</dbReference>
<protein>
    <submittedName>
        <fullName evidence="2">Uncharacterized protein</fullName>
    </submittedName>
</protein>
<keyword evidence="3" id="KW-1185">Reference proteome</keyword>
<evidence type="ECO:0000256" key="1">
    <source>
        <dbReference type="SAM" id="MobiDB-lite"/>
    </source>
</evidence>
<name>A0A0B7FNH7_THACB</name>